<feature type="compositionally biased region" description="Basic and acidic residues" evidence="9">
    <location>
        <begin position="97"/>
        <end position="128"/>
    </location>
</feature>
<feature type="domain" description="Peptidase M12A" evidence="10">
    <location>
        <begin position="878"/>
        <end position="1075"/>
    </location>
</feature>
<dbReference type="GO" id="GO:0006508">
    <property type="term" value="P:proteolysis"/>
    <property type="evidence" value="ECO:0007669"/>
    <property type="project" value="UniProtKB-KW"/>
</dbReference>
<name>A0ABD2MF03_9BILA</name>
<dbReference type="PROSITE" id="PS00022">
    <property type="entry name" value="EGF_1"/>
    <property type="match status" value="1"/>
</dbReference>
<dbReference type="PROSITE" id="PS51864">
    <property type="entry name" value="ASTACIN"/>
    <property type="match status" value="1"/>
</dbReference>
<keyword evidence="12" id="KW-1185">Reference proteome</keyword>
<feature type="binding site" evidence="7">
    <location>
        <position position="979"/>
    </location>
    <ligand>
        <name>Zn(2+)</name>
        <dbReference type="ChEBI" id="CHEBI:29105"/>
        <note>catalytic</note>
    </ligand>
</feature>
<keyword evidence="3 7" id="KW-0378">Hydrolase</keyword>
<keyword evidence="4 7" id="KW-0862">Zinc</keyword>
<gene>
    <name evidence="11" type="ORF">niasHT_003623</name>
</gene>
<dbReference type="SMART" id="SM00235">
    <property type="entry name" value="ZnMc"/>
    <property type="match status" value="1"/>
</dbReference>
<dbReference type="SUPFAM" id="SSF55486">
    <property type="entry name" value="Metalloproteases ('zincins'), catalytic domain"/>
    <property type="match status" value="1"/>
</dbReference>
<dbReference type="InterPro" id="IPR006026">
    <property type="entry name" value="Peptidase_Metallo"/>
</dbReference>
<dbReference type="GO" id="GO:0004222">
    <property type="term" value="F:metalloendopeptidase activity"/>
    <property type="evidence" value="ECO:0007669"/>
    <property type="project" value="UniProtKB-UniRule"/>
</dbReference>
<dbReference type="InterPro" id="IPR000742">
    <property type="entry name" value="EGF"/>
</dbReference>
<keyword evidence="1 7" id="KW-0645">Protease</keyword>
<sequence>MCHSTTSTSIPSHPPSCCSAGGFSCVRCGGALPPIGRAASVRRERPFFVLIALISALDSAVLRQRHFVKTENALITVPKEKPATADLVDNGNPDKTQGAEKEGLNPDDPKKHEKEGTEANSKKPEIRGAKALAQKGTAPLLLKHEMDELIKGETNTRNKRQSGGSARGDNVEKMPNKFDLTLPKYDPSESAAKASKYDPKFDRNNTPVDYDGKEKKCKVEAKIDVMSEELMKILKENGADQRDINAAEDGCGLKGYAEWSRCSKVAFYGRDGYNASKKYGIEKTEPPTKNFNDMDEFDKFGFMHDTVLMLFDGCAVCNGNKVPNVTISLLQYMPTGLLVDECKEFVNRSGKPLKLQMKMVKNQKEQSKRSFAYGVSLKERLCVEKKPNTDKAEYFMQKLEYKYRVVLEVNHTCNDDGEHKTHYIWLPEIDVFDKETVVGRVMQIRNLKLNLTEMDDNIDFTLILSESDFDKSGQFVNGTLIPYKAESVPRPIPAPKASNIDHLGINCTQIEFADQMPQFWLNMSVEPFFITCVQFWVPFTSETMHIKSPTGDDMFDACQKVPTSSNCDKKDELIVCYKTKSQTAVVNKEIAKICQEHLKIGHQKAHGFRIRLCTHREAEKQRIIVESVLDFSFTDEIHKSNKGFSYKVKAMIETMERTELFFIKFGNHMQQSVALRDGKEISAQLSKTIGTILPSIANGGGGAQQHRTKQLHFVPPIGDFRIFFQTDSPIFTRWITRRTNLRPFEHDPNKVAPDRCDLLGDDCEPTREILLQIQDVLQCCSPLNPYKQCLCDGSTNTVDISEFAAPPGEKVPAPPNTTPSSSSNSRWAHLGDPLEAGDIMYTKKQAQEKYDHIMEKCSKCVGSTPATEKATKIRSKRQADAGIRMIKWTHFPINIRMDPARIPKAVFDGRKEALEQAIELIAKDTCITFKLMLNVSEYEDIIVYDDGKKSSSFVGQLGQWQELSLHSDGSGTAGHELLHALGLKHEQKRDDALQFIKFNPEDRAKEWKDGFEPVEYTNNYDFAYDYGSVMHYWARVNPDGYYNMISMSRFYQRTFGKMEKPSFKDLAIINHIYCKDKCKGKKNECQNGGYPNPKQCNECFCPEGYGGAHCEQLEKDKNCVDLSVTPNNLEADWQIRELNPEVYCESAEMCSCHWRIKPKKGEKVIIKLNKLNEGALSCGGRCGTNHVEIKYRKDKRAQGALLCCASDIFEGNTPRNWIEAEEKDVDIIISARIATTDATELFGLTYETDGAKLLPSCACTDPHLLFDKKRSPGFVCKPPCNIGSSCKTMFPKCQHGFVAINDKVVQNETGRPVKVSCHKREGSAESFWYYWKQKDIEPIRIEEVHCMECHPKRDKGCKKDL</sequence>
<dbReference type="PANTHER" id="PTHR10127">
    <property type="entry name" value="DISCOIDIN, CUB, EGF, LAMININ , AND ZINC METALLOPROTEASE DOMAIN CONTAINING"/>
    <property type="match status" value="1"/>
</dbReference>
<evidence type="ECO:0000256" key="5">
    <source>
        <dbReference type="ARBA" id="ARBA00023049"/>
    </source>
</evidence>
<evidence type="ECO:0000256" key="8">
    <source>
        <dbReference type="RuleBase" id="RU361183"/>
    </source>
</evidence>
<evidence type="ECO:0000256" key="2">
    <source>
        <dbReference type="ARBA" id="ARBA00022723"/>
    </source>
</evidence>
<dbReference type="EMBL" id="JBICBT010000011">
    <property type="protein sequence ID" value="KAL3126026.1"/>
    <property type="molecule type" value="Genomic_DNA"/>
</dbReference>
<feature type="region of interest" description="Disordered" evidence="9">
    <location>
        <begin position="84"/>
        <end position="138"/>
    </location>
</feature>
<evidence type="ECO:0000256" key="7">
    <source>
        <dbReference type="PROSITE-ProRule" id="PRU01211"/>
    </source>
</evidence>
<dbReference type="GO" id="GO:0008270">
    <property type="term" value="F:zinc ion binding"/>
    <property type="evidence" value="ECO:0007669"/>
    <property type="project" value="UniProtKB-UniRule"/>
</dbReference>
<evidence type="ECO:0000256" key="9">
    <source>
        <dbReference type="SAM" id="MobiDB-lite"/>
    </source>
</evidence>
<dbReference type="InterPro" id="IPR024079">
    <property type="entry name" value="MetalloPept_cat_dom_sf"/>
</dbReference>
<evidence type="ECO:0000256" key="6">
    <source>
        <dbReference type="ARBA" id="ARBA00023157"/>
    </source>
</evidence>
<dbReference type="EC" id="3.4.24.-" evidence="8"/>
<comment type="caution">
    <text evidence="7">Lacks conserved residue(s) required for the propagation of feature annotation.</text>
</comment>
<dbReference type="PANTHER" id="PTHR10127:SF780">
    <property type="entry name" value="METALLOENDOPEPTIDASE"/>
    <property type="match status" value="1"/>
</dbReference>
<accession>A0ABD2MF03</accession>
<dbReference type="PRINTS" id="PR00480">
    <property type="entry name" value="ASTACIN"/>
</dbReference>
<feature type="region of interest" description="Disordered" evidence="9">
    <location>
        <begin position="151"/>
        <end position="200"/>
    </location>
</feature>
<evidence type="ECO:0000256" key="3">
    <source>
        <dbReference type="ARBA" id="ARBA00022801"/>
    </source>
</evidence>
<evidence type="ECO:0000313" key="12">
    <source>
        <dbReference type="Proteomes" id="UP001620626"/>
    </source>
</evidence>
<dbReference type="PROSITE" id="PS01186">
    <property type="entry name" value="EGF_2"/>
    <property type="match status" value="1"/>
</dbReference>
<protein>
    <recommendedName>
        <fullName evidence="8">Metalloendopeptidase</fullName>
        <ecNumber evidence="8">3.4.24.-</ecNumber>
    </recommendedName>
</protein>
<feature type="region of interest" description="Disordered" evidence="9">
    <location>
        <begin position="802"/>
        <end position="828"/>
    </location>
</feature>
<proteinExistence type="predicted"/>
<evidence type="ECO:0000259" key="10">
    <source>
        <dbReference type="PROSITE" id="PS51864"/>
    </source>
</evidence>
<feature type="binding site" evidence="7">
    <location>
        <position position="985"/>
    </location>
    <ligand>
        <name>Zn(2+)</name>
        <dbReference type="ChEBI" id="CHEBI:29105"/>
        <note>catalytic</note>
    </ligand>
</feature>
<keyword evidence="2 7" id="KW-0479">Metal-binding</keyword>
<dbReference type="Gene3D" id="3.40.390.10">
    <property type="entry name" value="Collagenase (Catalytic Domain)"/>
    <property type="match status" value="1"/>
</dbReference>
<dbReference type="InterPro" id="IPR001506">
    <property type="entry name" value="Peptidase_M12A"/>
</dbReference>
<dbReference type="Pfam" id="PF01400">
    <property type="entry name" value="Astacin"/>
    <property type="match status" value="1"/>
</dbReference>
<feature type="active site" evidence="7">
    <location>
        <position position="976"/>
    </location>
</feature>
<feature type="binding site" evidence="7">
    <location>
        <position position="975"/>
    </location>
    <ligand>
        <name>Zn(2+)</name>
        <dbReference type="ChEBI" id="CHEBI:29105"/>
        <note>catalytic</note>
    </ligand>
</feature>
<evidence type="ECO:0000313" key="11">
    <source>
        <dbReference type="EMBL" id="KAL3126026.1"/>
    </source>
</evidence>
<evidence type="ECO:0000256" key="1">
    <source>
        <dbReference type="ARBA" id="ARBA00022670"/>
    </source>
</evidence>
<comment type="cofactor">
    <cofactor evidence="7 8">
        <name>Zn(2+)</name>
        <dbReference type="ChEBI" id="CHEBI:29105"/>
    </cofactor>
    <text evidence="7 8">Binds 1 zinc ion per subunit.</text>
</comment>
<dbReference type="Proteomes" id="UP001620626">
    <property type="component" value="Unassembled WGS sequence"/>
</dbReference>
<comment type="caution">
    <text evidence="11">The sequence shown here is derived from an EMBL/GenBank/DDBJ whole genome shotgun (WGS) entry which is preliminary data.</text>
</comment>
<reference evidence="11 12" key="1">
    <citation type="submission" date="2024-10" db="EMBL/GenBank/DDBJ databases">
        <authorList>
            <person name="Kim D."/>
        </authorList>
    </citation>
    <scope>NUCLEOTIDE SEQUENCE [LARGE SCALE GENOMIC DNA]</scope>
    <source>
        <strain evidence="11">BH-2024</strain>
    </source>
</reference>
<evidence type="ECO:0000256" key="4">
    <source>
        <dbReference type="ARBA" id="ARBA00022833"/>
    </source>
</evidence>
<organism evidence="11 12">
    <name type="scientific">Heterodera trifolii</name>
    <dbReference type="NCBI Taxonomy" id="157864"/>
    <lineage>
        <taxon>Eukaryota</taxon>
        <taxon>Metazoa</taxon>
        <taxon>Ecdysozoa</taxon>
        <taxon>Nematoda</taxon>
        <taxon>Chromadorea</taxon>
        <taxon>Rhabditida</taxon>
        <taxon>Tylenchina</taxon>
        <taxon>Tylenchomorpha</taxon>
        <taxon>Tylenchoidea</taxon>
        <taxon>Heteroderidae</taxon>
        <taxon>Heteroderinae</taxon>
        <taxon>Heterodera</taxon>
    </lineage>
</organism>
<keyword evidence="6" id="KW-1015">Disulfide bond</keyword>
<keyword evidence="5 7" id="KW-0482">Metalloprotease</keyword>